<dbReference type="PANTHER" id="PTHR42080:SF1">
    <property type="entry name" value="SRR1-LIKE DOMAIN-CONTAINING PROTEIN"/>
    <property type="match status" value="1"/>
</dbReference>
<keyword evidence="4" id="KW-1185">Reference proteome</keyword>
<dbReference type="Pfam" id="PF07985">
    <property type="entry name" value="SRR1"/>
    <property type="match status" value="1"/>
</dbReference>
<evidence type="ECO:0000313" key="4">
    <source>
        <dbReference type="Proteomes" id="UP000297910"/>
    </source>
</evidence>
<organism evidence="3 4">
    <name type="scientific">Botrytis paeoniae</name>
    <dbReference type="NCBI Taxonomy" id="278948"/>
    <lineage>
        <taxon>Eukaryota</taxon>
        <taxon>Fungi</taxon>
        <taxon>Dikarya</taxon>
        <taxon>Ascomycota</taxon>
        <taxon>Pezizomycotina</taxon>
        <taxon>Leotiomycetes</taxon>
        <taxon>Helotiales</taxon>
        <taxon>Sclerotiniaceae</taxon>
        <taxon>Botrytis</taxon>
    </lineage>
</organism>
<evidence type="ECO:0000259" key="2">
    <source>
        <dbReference type="Pfam" id="PF07985"/>
    </source>
</evidence>
<evidence type="ECO:0000313" key="3">
    <source>
        <dbReference type="EMBL" id="TGO21475.1"/>
    </source>
</evidence>
<comment type="caution">
    <text evidence="3">The sequence shown here is derived from an EMBL/GenBank/DDBJ whole genome shotgun (WGS) entry which is preliminary data.</text>
</comment>
<sequence length="201" mass="22643">MTSPMNVTESNNVNSHDLETEEGTSKPIATMTTPKDNRKSTNMEISTITASPIDTPFIPPAGHCDVGDIISYNKKWMILKSDGQRHETNEPMDFEIKFCGFEIADFFRERKASFGKLAALMKIMELLEIPLTARNVMQDPDFSPGDKRFLICLGFEVVDDLQGFETVNEETLVFQVGGYNCMNRRIMDRPWSAVFIAGEEG</sequence>
<dbReference type="Proteomes" id="UP000297910">
    <property type="component" value="Unassembled WGS sequence"/>
</dbReference>
<feature type="compositionally biased region" description="Polar residues" evidence="1">
    <location>
        <begin position="1"/>
        <end position="15"/>
    </location>
</feature>
<proteinExistence type="predicted"/>
<dbReference type="EMBL" id="PQXI01000216">
    <property type="protein sequence ID" value="TGO21475.1"/>
    <property type="molecule type" value="Genomic_DNA"/>
</dbReference>
<protein>
    <recommendedName>
        <fullName evidence="2">SRR1-like domain-containing protein</fullName>
    </recommendedName>
</protein>
<gene>
    <name evidence="3" type="ORF">BPAE_0217g00070</name>
</gene>
<dbReference type="AlphaFoldDB" id="A0A4Z1FA85"/>
<accession>A0A4Z1FA85</accession>
<dbReference type="PANTHER" id="PTHR42080">
    <property type="entry name" value="SRR1 DOMAIN-CONTAINING PROTEIN"/>
    <property type="match status" value="1"/>
</dbReference>
<name>A0A4Z1FA85_9HELO</name>
<evidence type="ECO:0000256" key="1">
    <source>
        <dbReference type="SAM" id="MobiDB-lite"/>
    </source>
</evidence>
<reference evidence="3 4" key="1">
    <citation type="submission" date="2017-12" db="EMBL/GenBank/DDBJ databases">
        <title>Comparative genomics of Botrytis spp.</title>
        <authorList>
            <person name="Valero-Jimenez C.A."/>
            <person name="Tapia P."/>
            <person name="Veloso J."/>
            <person name="Silva-Moreno E."/>
            <person name="Staats M."/>
            <person name="Valdes J.H."/>
            <person name="Van Kan J.A.L."/>
        </authorList>
    </citation>
    <scope>NUCLEOTIDE SEQUENCE [LARGE SCALE GENOMIC DNA]</scope>
    <source>
        <strain evidence="3 4">Bp0003</strain>
    </source>
</reference>
<feature type="domain" description="SRR1-like" evidence="2">
    <location>
        <begin position="109"/>
        <end position="197"/>
    </location>
</feature>
<feature type="region of interest" description="Disordered" evidence="1">
    <location>
        <begin position="1"/>
        <end position="40"/>
    </location>
</feature>
<dbReference type="InterPro" id="IPR012942">
    <property type="entry name" value="SRR1-like"/>
</dbReference>